<reference evidence="1" key="1">
    <citation type="journal article" date="2014" name="Front. Microbiol.">
        <title>High frequency of phylogenetically diverse reductive dehalogenase-homologous genes in deep subseafloor sedimentary metagenomes.</title>
        <authorList>
            <person name="Kawai M."/>
            <person name="Futagami T."/>
            <person name="Toyoda A."/>
            <person name="Takaki Y."/>
            <person name="Nishi S."/>
            <person name="Hori S."/>
            <person name="Arai W."/>
            <person name="Tsubouchi T."/>
            <person name="Morono Y."/>
            <person name="Uchiyama I."/>
            <person name="Ito T."/>
            <person name="Fujiyama A."/>
            <person name="Inagaki F."/>
            <person name="Takami H."/>
        </authorList>
    </citation>
    <scope>NUCLEOTIDE SEQUENCE</scope>
    <source>
        <strain evidence="1">Expedition CK06-06</strain>
    </source>
</reference>
<proteinExistence type="predicted"/>
<comment type="caution">
    <text evidence="1">The sequence shown here is derived from an EMBL/GenBank/DDBJ whole genome shotgun (WGS) entry which is preliminary data.</text>
</comment>
<evidence type="ECO:0000313" key="1">
    <source>
        <dbReference type="EMBL" id="GAI56769.1"/>
    </source>
</evidence>
<sequence length="88" mass="10540">MPTLAERITKLGLGYYYAYDRELDSENALTTWETTVYLEEKHSPFSYWLYELRESVEYLQAAVFYLTSHSFYEPDHYNLHDILVEISV</sequence>
<accession>X1RMK5</accession>
<protein>
    <submittedName>
        <fullName evidence="1">Uncharacterized protein</fullName>
    </submittedName>
</protein>
<name>X1RMK5_9ZZZZ</name>
<organism evidence="1">
    <name type="scientific">marine sediment metagenome</name>
    <dbReference type="NCBI Taxonomy" id="412755"/>
    <lineage>
        <taxon>unclassified sequences</taxon>
        <taxon>metagenomes</taxon>
        <taxon>ecological metagenomes</taxon>
    </lineage>
</organism>
<dbReference type="AlphaFoldDB" id="X1RMK5"/>
<gene>
    <name evidence="1" type="ORF">S06H3_57008</name>
</gene>
<dbReference type="EMBL" id="BARV01036736">
    <property type="protein sequence ID" value="GAI56769.1"/>
    <property type="molecule type" value="Genomic_DNA"/>
</dbReference>
<feature type="non-terminal residue" evidence="1">
    <location>
        <position position="88"/>
    </location>
</feature>